<dbReference type="InterPro" id="IPR011041">
    <property type="entry name" value="Quinoprot_gluc/sorb_DH_b-prop"/>
</dbReference>
<dbReference type="Gene3D" id="2.120.10.30">
    <property type="entry name" value="TolB, C-terminal domain"/>
    <property type="match status" value="1"/>
</dbReference>
<dbReference type="Proteomes" id="UP000295765">
    <property type="component" value="Unassembled WGS sequence"/>
</dbReference>
<feature type="domain" description="Pyrroloquinoline quinone-dependent pyranose dehydrogenase beta-propeller" evidence="2">
    <location>
        <begin position="181"/>
        <end position="314"/>
    </location>
</feature>
<proteinExistence type="predicted"/>
<dbReference type="PANTHER" id="PTHR33546:SF1">
    <property type="entry name" value="LARGE, MULTIFUNCTIONAL SECRETED PROTEIN"/>
    <property type="match status" value="1"/>
</dbReference>
<feature type="signal peptide" evidence="1">
    <location>
        <begin position="1"/>
        <end position="20"/>
    </location>
</feature>
<protein>
    <submittedName>
        <fullName evidence="3">Glucose/arabinose dehydrogenase</fullName>
    </submittedName>
</protein>
<dbReference type="SUPFAM" id="SSF50952">
    <property type="entry name" value="Soluble quinoprotein glucose dehydrogenase"/>
    <property type="match status" value="1"/>
</dbReference>
<dbReference type="AlphaFoldDB" id="A0A4R2L8G3"/>
<feature type="chain" id="PRO_5020756412" evidence="1">
    <location>
        <begin position="21"/>
        <end position="363"/>
    </location>
</feature>
<name>A0A4R2L8G3_9GAMM</name>
<keyword evidence="4" id="KW-1185">Reference proteome</keyword>
<dbReference type="OrthoDB" id="9770043at2"/>
<dbReference type="RefSeq" id="WP_132543413.1">
    <property type="nucleotide sequence ID" value="NZ_SLWY01000014.1"/>
</dbReference>
<sequence>MLHRLLIATLAALLPALAAAATVADIRLPPGFRIAVWADDVPDARVLRLGRDGTVFVSTRSGGRLYALRDADGDGRAERRWTLAEGLAMPNGIALKDGDLYVADVDRILRLRDIERHLDAPPPPEVLRADLPGERHHGWRFADFGPDGRLYVAVGAPCNICERPGYAEIRALDPGGGAMETVARGVRNTVGFTWRPGTRELWFTDNGRDWLGDDAPPDELDILTTPGAHFGYPYCHGGRILDPEFGSGRRCADYTAPAVALDAHVAPLGIVFYAGSQFPAEYRGRVFVAEHGSWNRSSKIGYRVMMADVRDGRPYDYRPFAQGWLGADGKVWGRPAYLLELPDGSLLLSDDQGGRIYRISYRP</sequence>
<dbReference type="InterPro" id="IPR054539">
    <property type="entry name" value="Beta-prop_PDH"/>
</dbReference>
<dbReference type="PANTHER" id="PTHR33546">
    <property type="entry name" value="LARGE, MULTIFUNCTIONAL SECRETED PROTEIN-RELATED"/>
    <property type="match status" value="1"/>
</dbReference>
<dbReference type="Pfam" id="PF22807">
    <property type="entry name" value="TrAA12"/>
    <property type="match status" value="1"/>
</dbReference>
<keyword evidence="1" id="KW-0732">Signal</keyword>
<evidence type="ECO:0000259" key="2">
    <source>
        <dbReference type="Pfam" id="PF22807"/>
    </source>
</evidence>
<evidence type="ECO:0000313" key="4">
    <source>
        <dbReference type="Proteomes" id="UP000295765"/>
    </source>
</evidence>
<evidence type="ECO:0000256" key="1">
    <source>
        <dbReference type="SAM" id="SignalP"/>
    </source>
</evidence>
<organism evidence="3 4">
    <name type="scientific">Plasticicumulans lactativorans</name>
    <dbReference type="NCBI Taxonomy" id="1133106"/>
    <lineage>
        <taxon>Bacteria</taxon>
        <taxon>Pseudomonadati</taxon>
        <taxon>Pseudomonadota</taxon>
        <taxon>Gammaproteobacteria</taxon>
        <taxon>Candidatus Competibacteraceae</taxon>
        <taxon>Plasticicumulans</taxon>
    </lineage>
</organism>
<reference evidence="3 4" key="1">
    <citation type="submission" date="2019-03" db="EMBL/GenBank/DDBJ databases">
        <title>Genomic Encyclopedia of Type Strains, Phase IV (KMG-IV): sequencing the most valuable type-strain genomes for metagenomic binning, comparative biology and taxonomic classification.</title>
        <authorList>
            <person name="Goeker M."/>
        </authorList>
    </citation>
    <scope>NUCLEOTIDE SEQUENCE [LARGE SCALE GENOMIC DNA]</scope>
    <source>
        <strain evidence="3 4">DSM 25287</strain>
    </source>
</reference>
<evidence type="ECO:0000313" key="3">
    <source>
        <dbReference type="EMBL" id="TCO80366.1"/>
    </source>
</evidence>
<comment type="caution">
    <text evidence="3">The sequence shown here is derived from an EMBL/GenBank/DDBJ whole genome shotgun (WGS) entry which is preliminary data.</text>
</comment>
<dbReference type="EMBL" id="SLWY01000014">
    <property type="protein sequence ID" value="TCO80366.1"/>
    <property type="molecule type" value="Genomic_DNA"/>
</dbReference>
<dbReference type="InterPro" id="IPR011042">
    <property type="entry name" value="6-blade_b-propeller_TolB-like"/>
</dbReference>
<gene>
    <name evidence="3" type="ORF">EV699_11410</name>
</gene>
<accession>A0A4R2L8G3</accession>